<evidence type="ECO:0000313" key="11">
    <source>
        <dbReference type="Proteomes" id="UP001309705"/>
    </source>
</evidence>
<comment type="caution">
    <text evidence="10">The sequence shown here is derived from an EMBL/GenBank/DDBJ whole genome shotgun (WGS) entry which is preliminary data.</text>
</comment>
<feature type="domain" description="Mce/MlaD" evidence="9">
    <location>
        <begin position="292"/>
        <end position="398"/>
    </location>
</feature>
<evidence type="ECO:0000256" key="1">
    <source>
        <dbReference type="ARBA" id="ARBA00004533"/>
    </source>
</evidence>
<feature type="domain" description="Mce/MlaD" evidence="9">
    <location>
        <begin position="161"/>
        <end position="222"/>
    </location>
</feature>
<gene>
    <name evidence="10" type="ORF">VSX58_12785</name>
</gene>
<dbReference type="PANTHER" id="PTHR30462">
    <property type="entry name" value="INTERMEMBRANE TRANSPORT PROTEIN PQIB-RELATED"/>
    <property type="match status" value="1"/>
</dbReference>
<evidence type="ECO:0000313" key="10">
    <source>
        <dbReference type="EMBL" id="MEC5343470.1"/>
    </source>
</evidence>
<organism evidence="10 11">
    <name type="scientific">Brenneria populi</name>
    <dbReference type="NCBI Taxonomy" id="1505588"/>
    <lineage>
        <taxon>Bacteria</taxon>
        <taxon>Pseudomonadati</taxon>
        <taxon>Pseudomonadota</taxon>
        <taxon>Gammaproteobacteria</taxon>
        <taxon>Enterobacterales</taxon>
        <taxon>Pectobacteriaceae</taxon>
        <taxon>Brenneria</taxon>
    </lineage>
</organism>
<keyword evidence="5 8" id="KW-1133">Transmembrane helix</keyword>
<feature type="region of interest" description="Disordered" evidence="7">
    <location>
        <begin position="530"/>
        <end position="552"/>
    </location>
</feature>
<sequence>MTPEHEQFDEPSVARRRWRLSPIWLVPGIALLIGAAMLINSWLASGPELTLSFQTAAGLEAGKTAVKYKDVTVGIVKAIKLNADSSRVMVRVQLDKSAEDLARADTRFWVVRPRVGIGGVTGIDTLLSGAYIGADKGNSPQSSRDFVALESPPAIINGVAGSRFIIQTDDLGSLDIGSPVYYRRVQVGRIASYQLNDDGEHVNLQVFIEAPYDRFVTPNSRFWNVSGLDLSVGANGFRLRTQTVAAIMAGGIAFATPESDKQSDALPAPFPKEYVLAKDLESAMAPSDGPPIKFTLRFERSLHGLSVGAPVEFSSIKIGRVTAVDLDYNATGYRFPSVVGIEVYPSRLGNVLNKLPKPAEGLEQATALFTRDLVAHGLRAQVSSSNLLTGQLYISLDFVPNAVKVPFDMQARPLVLPTVSGGFDRLQEQMASIIGKIDKMPLESIGQNLNATLAGLDKTLVQLNGRTLPEANLLIRQMRLTTRSAQDLLAEDSPLSIGFTQTLQEASRTLSALRNLADWLERHPESLLRGRPEDSSLIDAERINSSPKGSQK</sequence>
<dbReference type="RefSeq" id="WP_327618422.1">
    <property type="nucleotide sequence ID" value="NZ_JAYWTM010000011.1"/>
</dbReference>
<feature type="compositionally biased region" description="Basic and acidic residues" evidence="7">
    <location>
        <begin position="530"/>
        <end position="542"/>
    </location>
</feature>
<evidence type="ECO:0000256" key="5">
    <source>
        <dbReference type="ARBA" id="ARBA00022989"/>
    </source>
</evidence>
<evidence type="ECO:0000256" key="6">
    <source>
        <dbReference type="ARBA" id="ARBA00023136"/>
    </source>
</evidence>
<name>A0ABU6JRS4_9GAMM</name>
<dbReference type="InterPro" id="IPR003399">
    <property type="entry name" value="Mce/MlaD"/>
</dbReference>
<feature type="domain" description="Mce/MlaD" evidence="9">
    <location>
        <begin position="46"/>
        <end position="135"/>
    </location>
</feature>
<dbReference type="EMBL" id="JAYWTM010000011">
    <property type="protein sequence ID" value="MEC5343470.1"/>
    <property type="molecule type" value="Genomic_DNA"/>
</dbReference>
<keyword evidence="11" id="KW-1185">Reference proteome</keyword>
<dbReference type="Pfam" id="PF02470">
    <property type="entry name" value="MlaD"/>
    <property type="match status" value="3"/>
</dbReference>
<keyword evidence="6 8" id="KW-0472">Membrane</keyword>
<keyword evidence="4 8" id="KW-0812">Transmembrane</keyword>
<evidence type="ECO:0000256" key="8">
    <source>
        <dbReference type="SAM" id="Phobius"/>
    </source>
</evidence>
<dbReference type="Proteomes" id="UP001309705">
    <property type="component" value="Unassembled WGS sequence"/>
</dbReference>
<reference evidence="10 11" key="1">
    <citation type="journal article" date="2017" name="Int. J. Syst. Evol. Microbiol.">
        <title>Brenneria populi subsp. brevivirga subsp. nov. isolated from symptomatic bark of Populus x euramericana canker, and description of Brenneria populi subsp. populi subsp. nov.</title>
        <authorList>
            <person name="Zheng M.H."/>
            <person name="Piao C.G."/>
            <person name="Xue H."/>
            <person name="Guo M.W."/>
            <person name="Li Y."/>
        </authorList>
    </citation>
    <scope>NUCLEOTIDE SEQUENCE [LARGE SCALE GENOMIC DNA]</scope>
    <source>
        <strain evidence="10 11">D9-5</strain>
    </source>
</reference>
<feature type="compositionally biased region" description="Polar residues" evidence="7">
    <location>
        <begin position="543"/>
        <end position="552"/>
    </location>
</feature>
<evidence type="ECO:0000256" key="7">
    <source>
        <dbReference type="SAM" id="MobiDB-lite"/>
    </source>
</evidence>
<accession>A0ABU6JRS4</accession>
<protein>
    <submittedName>
        <fullName evidence="10">MlaD family protein</fullName>
    </submittedName>
</protein>
<proteinExistence type="predicted"/>
<evidence type="ECO:0000256" key="2">
    <source>
        <dbReference type="ARBA" id="ARBA00022475"/>
    </source>
</evidence>
<comment type="subcellular location">
    <subcellularLocation>
        <location evidence="1">Cell inner membrane</location>
    </subcellularLocation>
</comment>
<dbReference type="InterPro" id="IPR051800">
    <property type="entry name" value="PqiA-PqiB_transport"/>
</dbReference>
<evidence type="ECO:0000256" key="3">
    <source>
        <dbReference type="ARBA" id="ARBA00022519"/>
    </source>
</evidence>
<feature type="transmembrane region" description="Helical" evidence="8">
    <location>
        <begin position="23"/>
        <end position="43"/>
    </location>
</feature>
<dbReference type="PANTHER" id="PTHR30462:SF0">
    <property type="entry name" value="INTERMEMBRANE TRANSPORT PROTEIN YEBT"/>
    <property type="match status" value="1"/>
</dbReference>
<evidence type="ECO:0000259" key="9">
    <source>
        <dbReference type="Pfam" id="PF02470"/>
    </source>
</evidence>
<keyword evidence="2" id="KW-1003">Cell membrane</keyword>
<keyword evidence="3" id="KW-0997">Cell inner membrane</keyword>
<evidence type="ECO:0000256" key="4">
    <source>
        <dbReference type="ARBA" id="ARBA00022692"/>
    </source>
</evidence>